<evidence type="ECO:0000256" key="3">
    <source>
        <dbReference type="ARBA" id="ARBA00022448"/>
    </source>
</evidence>
<gene>
    <name evidence="11" type="primary">malG_4</name>
    <name evidence="11" type="ORF">SDC9_138845</name>
</gene>
<comment type="similarity">
    <text evidence="2">Belongs to the binding-protein-dependent transport system permease family. MalFG subfamily.</text>
</comment>
<feature type="domain" description="ABC transmembrane type-1" evidence="10">
    <location>
        <begin position="56"/>
        <end position="248"/>
    </location>
</feature>
<dbReference type="Gene3D" id="1.10.3720.10">
    <property type="entry name" value="MetI-like"/>
    <property type="match status" value="1"/>
</dbReference>
<reference evidence="11" key="1">
    <citation type="submission" date="2019-08" db="EMBL/GenBank/DDBJ databases">
        <authorList>
            <person name="Kucharzyk K."/>
            <person name="Murdoch R.W."/>
            <person name="Higgins S."/>
            <person name="Loffler F."/>
        </authorList>
    </citation>
    <scope>NUCLEOTIDE SEQUENCE</scope>
</reference>
<dbReference type="GO" id="GO:0015423">
    <property type="term" value="F:ABC-type maltose transporter activity"/>
    <property type="evidence" value="ECO:0007669"/>
    <property type="project" value="TreeGrafter"/>
</dbReference>
<dbReference type="AlphaFoldDB" id="A0A645DSZ7"/>
<keyword evidence="7 9" id="KW-1133">Transmembrane helix</keyword>
<dbReference type="EMBL" id="VSSQ01038738">
    <property type="protein sequence ID" value="MPM91713.1"/>
    <property type="molecule type" value="Genomic_DNA"/>
</dbReference>
<sequence length="263" mass="29059">MWIACFLAVFPVLRVFAVSLRPGNRLLSTDLSLIPPDATFESYRVILFDKPFLSWIWNSLAITIATAVIGVLLAATSAYAFSRWKFPGRTVGLVFLLSTQMIPASMLMIPIYILAIKLGLVGTYRGLVIAYCVSSVPFSIWILKGYYDTIPIDLEEAARIDGASQLQAFTQILLPLSTPALAITFLFNFTTAWNDYLLARVMLGSQEALLTWPLGLQRLQGQFQTQWGLFSAASILVMIPVVALFLYSAKWLISGLTMGSVKG</sequence>
<feature type="transmembrane region" description="Helical" evidence="9">
    <location>
        <begin position="128"/>
        <end position="147"/>
    </location>
</feature>
<keyword evidence="5" id="KW-0762">Sugar transport</keyword>
<dbReference type="GO" id="GO:0005886">
    <property type="term" value="C:plasma membrane"/>
    <property type="evidence" value="ECO:0007669"/>
    <property type="project" value="UniProtKB-SubCell"/>
</dbReference>
<protein>
    <submittedName>
        <fullName evidence="11">Maltose transport system permease protein MalG</fullName>
    </submittedName>
</protein>
<keyword evidence="4" id="KW-1003">Cell membrane</keyword>
<evidence type="ECO:0000256" key="5">
    <source>
        <dbReference type="ARBA" id="ARBA00022597"/>
    </source>
</evidence>
<accession>A0A645DSZ7</accession>
<feature type="transmembrane region" description="Helical" evidence="9">
    <location>
        <begin position="227"/>
        <end position="249"/>
    </location>
</feature>
<dbReference type="SUPFAM" id="SSF161098">
    <property type="entry name" value="MetI-like"/>
    <property type="match status" value="1"/>
</dbReference>
<dbReference type="CDD" id="cd06261">
    <property type="entry name" value="TM_PBP2"/>
    <property type="match status" value="1"/>
</dbReference>
<organism evidence="11">
    <name type="scientific">bioreactor metagenome</name>
    <dbReference type="NCBI Taxonomy" id="1076179"/>
    <lineage>
        <taxon>unclassified sequences</taxon>
        <taxon>metagenomes</taxon>
        <taxon>ecological metagenomes</taxon>
    </lineage>
</organism>
<dbReference type="InterPro" id="IPR035906">
    <property type="entry name" value="MetI-like_sf"/>
</dbReference>
<evidence type="ECO:0000256" key="7">
    <source>
        <dbReference type="ARBA" id="ARBA00022989"/>
    </source>
</evidence>
<keyword evidence="3" id="KW-0813">Transport</keyword>
<proteinExistence type="inferred from homology"/>
<dbReference type="InterPro" id="IPR050901">
    <property type="entry name" value="BP-dep_ABC_trans_perm"/>
</dbReference>
<dbReference type="PROSITE" id="PS50928">
    <property type="entry name" value="ABC_TM1"/>
    <property type="match status" value="1"/>
</dbReference>
<name>A0A645DSZ7_9ZZZZ</name>
<keyword evidence="6 9" id="KW-0812">Transmembrane</keyword>
<evidence type="ECO:0000256" key="2">
    <source>
        <dbReference type="ARBA" id="ARBA00009047"/>
    </source>
</evidence>
<evidence type="ECO:0000256" key="9">
    <source>
        <dbReference type="SAM" id="Phobius"/>
    </source>
</evidence>
<feature type="transmembrane region" description="Helical" evidence="9">
    <location>
        <begin position="168"/>
        <end position="190"/>
    </location>
</feature>
<evidence type="ECO:0000256" key="6">
    <source>
        <dbReference type="ARBA" id="ARBA00022692"/>
    </source>
</evidence>
<evidence type="ECO:0000256" key="8">
    <source>
        <dbReference type="ARBA" id="ARBA00023136"/>
    </source>
</evidence>
<keyword evidence="8 9" id="KW-0472">Membrane</keyword>
<dbReference type="PANTHER" id="PTHR32243:SF50">
    <property type="entry name" value="MALTOSE_MALTODEXTRIN TRANSPORT SYSTEM PERMEASE PROTEIN MALG"/>
    <property type="match status" value="1"/>
</dbReference>
<feature type="transmembrane region" description="Helical" evidence="9">
    <location>
        <begin position="55"/>
        <end position="81"/>
    </location>
</feature>
<evidence type="ECO:0000256" key="1">
    <source>
        <dbReference type="ARBA" id="ARBA00004651"/>
    </source>
</evidence>
<evidence type="ECO:0000256" key="4">
    <source>
        <dbReference type="ARBA" id="ARBA00022475"/>
    </source>
</evidence>
<comment type="caution">
    <text evidence="11">The sequence shown here is derived from an EMBL/GenBank/DDBJ whole genome shotgun (WGS) entry which is preliminary data.</text>
</comment>
<dbReference type="GO" id="GO:0042956">
    <property type="term" value="P:maltodextrin transmembrane transport"/>
    <property type="evidence" value="ECO:0007669"/>
    <property type="project" value="TreeGrafter"/>
</dbReference>
<dbReference type="Pfam" id="PF00528">
    <property type="entry name" value="BPD_transp_1"/>
    <property type="match status" value="1"/>
</dbReference>
<evidence type="ECO:0000313" key="11">
    <source>
        <dbReference type="EMBL" id="MPM91713.1"/>
    </source>
</evidence>
<comment type="subcellular location">
    <subcellularLocation>
        <location evidence="1">Cell membrane</location>
        <topology evidence="1">Multi-pass membrane protein</topology>
    </subcellularLocation>
</comment>
<evidence type="ECO:0000259" key="10">
    <source>
        <dbReference type="PROSITE" id="PS50928"/>
    </source>
</evidence>
<dbReference type="PANTHER" id="PTHR32243">
    <property type="entry name" value="MALTOSE TRANSPORT SYSTEM PERMEASE-RELATED"/>
    <property type="match status" value="1"/>
</dbReference>
<feature type="transmembrane region" description="Helical" evidence="9">
    <location>
        <begin position="93"/>
        <end position="116"/>
    </location>
</feature>
<dbReference type="InterPro" id="IPR000515">
    <property type="entry name" value="MetI-like"/>
</dbReference>